<name>A0ABN7UZ16_GIGMA</name>
<keyword evidence="1" id="KW-0175">Coiled coil</keyword>
<protein>
    <submittedName>
        <fullName evidence="2">12436_t:CDS:1</fullName>
    </submittedName>
</protein>
<comment type="caution">
    <text evidence="2">The sequence shown here is derived from an EMBL/GenBank/DDBJ whole genome shotgun (WGS) entry which is preliminary data.</text>
</comment>
<proteinExistence type="predicted"/>
<organism evidence="2 3">
    <name type="scientific">Gigaspora margarita</name>
    <dbReference type="NCBI Taxonomy" id="4874"/>
    <lineage>
        <taxon>Eukaryota</taxon>
        <taxon>Fungi</taxon>
        <taxon>Fungi incertae sedis</taxon>
        <taxon>Mucoromycota</taxon>
        <taxon>Glomeromycotina</taxon>
        <taxon>Glomeromycetes</taxon>
        <taxon>Diversisporales</taxon>
        <taxon>Gigasporaceae</taxon>
        <taxon>Gigaspora</taxon>
    </lineage>
</organism>
<evidence type="ECO:0000313" key="2">
    <source>
        <dbReference type="EMBL" id="CAG8705097.1"/>
    </source>
</evidence>
<evidence type="ECO:0000313" key="3">
    <source>
        <dbReference type="Proteomes" id="UP000789901"/>
    </source>
</evidence>
<sequence>YYDFQYETVIPTYPNDPTSEAELQDFLCKRVESILESLENIQNQAQENVKKAQNKQKAYYDQKRIETYQISDKVMLHETS</sequence>
<evidence type="ECO:0000256" key="1">
    <source>
        <dbReference type="SAM" id="Coils"/>
    </source>
</evidence>
<gene>
    <name evidence="2" type="ORF">GMARGA_LOCUS12383</name>
</gene>
<feature type="non-terminal residue" evidence="2">
    <location>
        <position position="1"/>
    </location>
</feature>
<keyword evidence="3" id="KW-1185">Reference proteome</keyword>
<dbReference type="EMBL" id="CAJVQB010007534">
    <property type="protein sequence ID" value="CAG8705097.1"/>
    <property type="molecule type" value="Genomic_DNA"/>
</dbReference>
<feature type="coiled-coil region" evidence="1">
    <location>
        <begin position="28"/>
        <end position="62"/>
    </location>
</feature>
<accession>A0ABN7UZ16</accession>
<reference evidence="2 3" key="1">
    <citation type="submission" date="2021-06" db="EMBL/GenBank/DDBJ databases">
        <authorList>
            <person name="Kallberg Y."/>
            <person name="Tangrot J."/>
            <person name="Rosling A."/>
        </authorList>
    </citation>
    <scope>NUCLEOTIDE SEQUENCE [LARGE SCALE GENOMIC DNA]</scope>
    <source>
        <strain evidence="2 3">120-4 pot B 10/14</strain>
    </source>
</reference>
<dbReference type="Proteomes" id="UP000789901">
    <property type="component" value="Unassembled WGS sequence"/>
</dbReference>